<evidence type="ECO:0000256" key="3">
    <source>
        <dbReference type="ARBA" id="ARBA00022448"/>
    </source>
</evidence>
<evidence type="ECO:0000256" key="6">
    <source>
        <dbReference type="ARBA" id="ARBA00023196"/>
    </source>
</evidence>
<dbReference type="GO" id="GO:0046933">
    <property type="term" value="F:proton-transporting ATP synthase activity, rotational mechanism"/>
    <property type="evidence" value="ECO:0007669"/>
    <property type="project" value="InterPro"/>
</dbReference>
<dbReference type="AlphaFoldDB" id="A0A3P1SCX0"/>
<dbReference type="GO" id="GO:0016787">
    <property type="term" value="F:hydrolase activity"/>
    <property type="evidence" value="ECO:0007669"/>
    <property type="project" value="UniProtKB-KW"/>
</dbReference>
<dbReference type="NCBIfam" id="NF009977">
    <property type="entry name" value="PRK13442.1"/>
    <property type="match status" value="1"/>
</dbReference>
<dbReference type="Gene3D" id="2.60.15.10">
    <property type="entry name" value="F0F1 ATP synthase delta/epsilon subunit, N-terminal"/>
    <property type="match status" value="1"/>
</dbReference>
<dbReference type="PANTHER" id="PTHR13822">
    <property type="entry name" value="ATP SYNTHASE DELTA/EPSILON CHAIN"/>
    <property type="match status" value="1"/>
</dbReference>
<organism evidence="9 10">
    <name type="scientific">Schaalia canis</name>
    <dbReference type="NCBI Taxonomy" id="100469"/>
    <lineage>
        <taxon>Bacteria</taxon>
        <taxon>Bacillati</taxon>
        <taxon>Actinomycetota</taxon>
        <taxon>Actinomycetes</taxon>
        <taxon>Actinomycetales</taxon>
        <taxon>Actinomycetaceae</taxon>
        <taxon>Schaalia</taxon>
    </lineage>
</organism>
<keyword evidence="9" id="KW-0378">Hydrolase</keyword>
<dbReference type="RefSeq" id="WP_124871436.1">
    <property type="nucleotide sequence ID" value="NZ_RQZF01000009.1"/>
</dbReference>
<dbReference type="SUPFAM" id="SSF51344">
    <property type="entry name" value="Epsilon subunit of F1F0-ATP synthase N-terminal domain"/>
    <property type="match status" value="1"/>
</dbReference>
<dbReference type="InterPro" id="IPR020546">
    <property type="entry name" value="ATP_synth_F1_dsu/esu_N"/>
</dbReference>
<sequence>MAGVLQVEVVSAEGRLWNGVCTQVQVPILDGSLGILPRRQPLLAALGNGQMTLSTTDGQKRHFTVDGGFVSVDSDFVTVVANSGFES</sequence>
<evidence type="ECO:0000313" key="10">
    <source>
        <dbReference type="Proteomes" id="UP000280444"/>
    </source>
</evidence>
<dbReference type="InterPro" id="IPR001469">
    <property type="entry name" value="ATP_synth_F1_dsu/esu"/>
</dbReference>
<evidence type="ECO:0000256" key="4">
    <source>
        <dbReference type="ARBA" id="ARBA00023065"/>
    </source>
</evidence>
<dbReference type="InterPro" id="IPR036771">
    <property type="entry name" value="ATPsynth_dsu/esu_N"/>
</dbReference>
<dbReference type="CDD" id="cd12152">
    <property type="entry name" value="F1-ATPase_delta"/>
    <property type="match status" value="1"/>
</dbReference>
<dbReference type="EMBL" id="RQZF01000009">
    <property type="protein sequence ID" value="RRC94879.1"/>
    <property type="molecule type" value="Genomic_DNA"/>
</dbReference>
<accession>A0A3P1SCX0</accession>
<name>A0A3P1SCX0_9ACTO</name>
<keyword evidence="5" id="KW-0472">Membrane</keyword>
<comment type="caution">
    <text evidence="9">The sequence shown here is derived from an EMBL/GenBank/DDBJ whole genome shotgun (WGS) entry which is preliminary data.</text>
</comment>
<gene>
    <name evidence="9" type="ORF">EII11_08390</name>
</gene>
<evidence type="ECO:0000256" key="5">
    <source>
        <dbReference type="ARBA" id="ARBA00023136"/>
    </source>
</evidence>
<keyword evidence="10" id="KW-1185">Reference proteome</keyword>
<reference evidence="9 10" key="1">
    <citation type="submission" date="2018-11" db="EMBL/GenBank/DDBJ databases">
        <title>Genomes From Bacteria Associated with the Canine Oral Cavity: a Test Case for Automated Genome-Based Taxonomic Assignment.</title>
        <authorList>
            <person name="Coil D.A."/>
            <person name="Jospin G."/>
            <person name="Darling A.E."/>
            <person name="Wallis C."/>
            <person name="Davis I.J."/>
            <person name="Harris S."/>
            <person name="Eisen J.A."/>
            <person name="Holcombe L.J."/>
            <person name="O'Flynn C."/>
        </authorList>
    </citation>
    <scope>NUCLEOTIDE SEQUENCE [LARGE SCALE GENOMIC DNA]</scope>
    <source>
        <strain evidence="9 10">OH770</strain>
    </source>
</reference>
<comment type="similarity">
    <text evidence="2">Belongs to the ATPase epsilon chain family.</text>
</comment>
<dbReference type="Pfam" id="PF02823">
    <property type="entry name" value="ATP-synt_DE_N"/>
    <property type="match status" value="1"/>
</dbReference>
<keyword evidence="7" id="KW-0066">ATP synthesis</keyword>
<dbReference type="GO" id="GO:0005886">
    <property type="term" value="C:plasma membrane"/>
    <property type="evidence" value="ECO:0007669"/>
    <property type="project" value="UniProtKB-SubCell"/>
</dbReference>
<evidence type="ECO:0000313" key="9">
    <source>
        <dbReference type="EMBL" id="RRC94879.1"/>
    </source>
</evidence>
<dbReference type="PANTHER" id="PTHR13822:SF10">
    <property type="entry name" value="ATP SYNTHASE EPSILON CHAIN, CHLOROPLASTIC"/>
    <property type="match status" value="1"/>
</dbReference>
<feature type="domain" description="ATP synthase F1 complex delta/epsilon subunit N-terminal" evidence="8">
    <location>
        <begin position="5"/>
        <end position="83"/>
    </location>
</feature>
<keyword evidence="6" id="KW-0139">CF(1)</keyword>
<comment type="subcellular location">
    <subcellularLocation>
        <location evidence="1">Cell membrane</location>
        <topology evidence="1">Peripheral membrane protein</topology>
    </subcellularLocation>
</comment>
<dbReference type="Proteomes" id="UP000280444">
    <property type="component" value="Unassembled WGS sequence"/>
</dbReference>
<dbReference type="OrthoDB" id="9791445at2"/>
<keyword evidence="4" id="KW-0406">Ion transport</keyword>
<evidence type="ECO:0000256" key="1">
    <source>
        <dbReference type="ARBA" id="ARBA00004202"/>
    </source>
</evidence>
<dbReference type="EC" id="3.6.3.14" evidence="9"/>
<evidence type="ECO:0000259" key="8">
    <source>
        <dbReference type="Pfam" id="PF02823"/>
    </source>
</evidence>
<dbReference type="GO" id="GO:0045259">
    <property type="term" value="C:proton-transporting ATP synthase complex"/>
    <property type="evidence" value="ECO:0007669"/>
    <property type="project" value="UniProtKB-KW"/>
</dbReference>
<keyword evidence="3" id="KW-0813">Transport</keyword>
<proteinExistence type="inferred from homology"/>
<evidence type="ECO:0000256" key="7">
    <source>
        <dbReference type="ARBA" id="ARBA00023310"/>
    </source>
</evidence>
<evidence type="ECO:0000256" key="2">
    <source>
        <dbReference type="ARBA" id="ARBA00005712"/>
    </source>
</evidence>
<protein>
    <submittedName>
        <fullName evidence="9">F0F1 ATP synthase subunit epsilon</fullName>
        <ecNumber evidence="9">3.6.3.14</ecNumber>
    </submittedName>
</protein>